<feature type="transmembrane region" description="Helical" evidence="9">
    <location>
        <begin position="52"/>
        <end position="71"/>
    </location>
</feature>
<dbReference type="Pfam" id="PF00083">
    <property type="entry name" value="Sugar_tr"/>
    <property type="match status" value="1"/>
</dbReference>
<evidence type="ECO:0000256" key="6">
    <source>
        <dbReference type="ARBA" id="ARBA00022989"/>
    </source>
</evidence>
<keyword evidence="5 9" id="KW-0812">Transmembrane</keyword>
<dbReference type="KEGG" id="vie:OL234_05325"/>
<comment type="similarity">
    <text evidence="2 8">Belongs to the major facilitator superfamily. Sugar transporter (TC 2.A.1.1) family.</text>
</comment>
<dbReference type="InterPro" id="IPR020846">
    <property type="entry name" value="MFS_dom"/>
</dbReference>
<evidence type="ECO:0000256" key="3">
    <source>
        <dbReference type="ARBA" id="ARBA00022448"/>
    </source>
</evidence>
<reference evidence="11" key="1">
    <citation type="submission" date="2022-10" db="EMBL/GenBank/DDBJ databases">
        <title>Vagococcus sp. isolated from poultry meat.</title>
        <authorList>
            <person name="Johansson P."/>
            <person name="Bjorkroth J."/>
        </authorList>
    </citation>
    <scope>NUCLEOTIDE SEQUENCE</scope>
    <source>
        <strain evidence="11">STAA11</strain>
    </source>
</reference>
<evidence type="ECO:0000256" key="8">
    <source>
        <dbReference type="RuleBase" id="RU003346"/>
    </source>
</evidence>
<dbReference type="PROSITE" id="PS50850">
    <property type="entry name" value="MFS"/>
    <property type="match status" value="1"/>
</dbReference>
<feature type="transmembrane region" description="Helical" evidence="9">
    <location>
        <begin position="349"/>
        <end position="375"/>
    </location>
</feature>
<proteinExistence type="inferred from homology"/>
<protein>
    <submittedName>
        <fullName evidence="11">Sugar porter family MFS transporter</fullName>
    </submittedName>
</protein>
<evidence type="ECO:0000256" key="7">
    <source>
        <dbReference type="ARBA" id="ARBA00023136"/>
    </source>
</evidence>
<dbReference type="Proteomes" id="UP001179647">
    <property type="component" value="Chromosome"/>
</dbReference>
<dbReference type="InterPro" id="IPR050814">
    <property type="entry name" value="Myo-inositol_Transporter"/>
</dbReference>
<dbReference type="InterPro" id="IPR005828">
    <property type="entry name" value="MFS_sugar_transport-like"/>
</dbReference>
<dbReference type="PANTHER" id="PTHR48020:SF12">
    <property type="entry name" value="PROTON MYO-INOSITOL COTRANSPORTER"/>
    <property type="match status" value="1"/>
</dbReference>
<organism evidence="11 12">
    <name type="scientific">Vagococcus intermedius</name>
    <dbReference type="NCBI Taxonomy" id="2991418"/>
    <lineage>
        <taxon>Bacteria</taxon>
        <taxon>Bacillati</taxon>
        <taxon>Bacillota</taxon>
        <taxon>Bacilli</taxon>
        <taxon>Lactobacillales</taxon>
        <taxon>Enterococcaceae</taxon>
        <taxon>Vagococcus</taxon>
    </lineage>
</organism>
<evidence type="ECO:0000256" key="5">
    <source>
        <dbReference type="ARBA" id="ARBA00022692"/>
    </source>
</evidence>
<dbReference type="InterPro" id="IPR005829">
    <property type="entry name" value="Sugar_transporter_CS"/>
</dbReference>
<keyword evidence="4" id="KW-1003">Cell membrane</keyword>
<feature type="transmembrane region" description="Helical" evidence="9">
    <location>
        <begin position="253"/>
        <end position="276"/>
    </location>
</feature>
<evidence type="ECO:0000256" key="2">
    <source>
        <dbReference type="ARBA" id="ARBA00010992"/>
    </source>
</evidence>
<dbReference type="EMBL" id="CP110232">
    <property type="protein sequence ID" value="WEG72407.1"/>
    <property type="molecule type" value="Genomic_DNA"/>
</dbReference>
<gene>
    <name evidence="11" type="ORF">OL234_05325</name>
</gene>
<dbReference type="InterPro" id="IPR003663">
    <property type="entry name" value="Sugar/inositol_transpt"/>
</dbReference>
<keyword evidence="12" id="KW-1185">Reference proteome</keyword>
<dbReference type="CDD" id="cd17359">
    <property type="entry name" value="MFS_XylE_like"/>
    <property type="match status" value="1"/>
</dbReference>
<dbReference type="NCBIfam" id="TIGR00879">
    <property type="entry name" value="SP"/>
    <property type="match status" value="1"/>
</dbReference>
<sequence>MDSSKQSQKLIMKVALIVTIGALLFGYNTAVVNGALGFLEKDFGISSFQKGWVSSALTLSAAFGAVFGGTISDKIGRKKTLRLIAWIFLLGAIGCSLSLNFIQLVTARFFLGLAVGSASAVIPMYLSEISSPEQRGKMVGLNQVMIVGGQFLSFLINAILGNMFMDNNQVWKLMMGTAAIPAIFMLIGMTKVFESPKWLAKQGKMAKAIEIIKGIYSGEEQAYELNELEKISQQNNDNQSETKGKIPGWAIRVLLIGCSLGVIQQFVGINAIMYYGTEILNIYGFSESAALTFNVLNGVICVVASMVGMLIVDKLGRKKLENIGLSICAVALVLVSLTSQLLAEQSFTPYLALVLIFIYIFAFQGAVGPVTWILISEIFPAKYRGTFSGIAVFVLWIANFFIGLFFPVLIETIGINATFYSFAVCAVIGMIVVNIFVPETKGKTLEEIEQFFNK</sequence>
<keyword evidence="3 8" id="KW-0813">Transport</keyword>
<dbReference type="PROSITE" id="PS00216">
    <property type="entry name" value="SUGAR_TRANSPORT_1"/>
    <property type="match status" value="2"/>
</dbReference>
<feature type="transmembrane region" description="Helical" evidence="9">
    <location>
        <begin position="288"/>
        <end position="311"/>
    </location>
</feature>
<feature type="transmembrane region" description="Helical" evidence="9">
    <location>
        <begin position="83"/>
        <end position="103"/>
    </location>
</feature>
<dbReference type="RefSeq" id="WP_275468210.1">
    <property type="nucleotide sequence ID" value="NZ_CP110232.1"/>
</dbReference>
<feature type="transmembrane region" description="Helical" evidence="9">
    <location>
        <begin position="387"/>
        <end position="406"/>
    </location>
</feature>
<evidence type="ECO:0000313" key="11">
    <source>
        <dbReference type="EMBL" id="WEG72407.1"/>
    </source>
</evidence>
<dbReference type="Gene3D" id="1.20.1250.20">
    <property type="entry name" value="MFS general substrate transporter like domains"/>
    <property type="match status" value="1"/>
</dbReference>
<feature type="transmembrane region" description="Helical" evidence="9">
    <location>
        <begin position="139"/>
        <end position="161"/>
    </location>
</feature>
<dbReference type="InterPro" id="IPR036259">
    <property type="entry name" value="MFS_trans_sf"/>
</dbReference>
<dbReference type="GO" id="GO:0022857">
    <property type="term" value="F:transmembrane transporter activity"/>
    <property type="evidence" value="ECO:0007669"/>
    <property type="project" value="InterPro"/>
</dbReference>
<evidence type="ECO:0000256" key="9">
    <source>
        <dbReference type="SAM" id="Phobius"/>
    </source>
</evidence>
<accession>A0AAF0I8C7</accession>
<keyword evidence="6 9" id="KW-1133">Transmembrane helix</keyword>
<keyword evidence="7 9" id="KW-0472">Membrane</keyword>
<dbReference type="SUPFAM" id="SSF103473">
    <property type="entry name" value="MFS general substrate transporter"/>
    <property type="match status" value="1"/>
</dbReference>
<feature type="domain" description="Major facilitator superfamily (MFS) profile" evidence="10">
    <location>
        <begin position="14"/>
        <end position="441"/>
    </location>
</feature>
<feature type="transmembrane region" description="Helical" evidence="9">
    <location>
        <begin position="109"/>
        <end position="127"/>
    </location>
</feature>
<comment type="subcellular location">
    <subcellularLocation>
        <location evidence="1">Cell membrane</location>
        <topology evidence="1">Multi-pass membrane protein</topology>
    </subcellularLocation>
</comment>
<dbReference type="InterPro" id="IPR047984">
    <property type="entry name" value="XylE-like"/>
</dbReference>
<name>A0AAF0I8C7_9ENTE</name>
<evidence type="ECO:0000256" key="1">
    <source>
        <dbReference type="ARBA" id="ARBA00004651"/>
    </source>
</evidence>
<dbReference type="PROSITE" id="PS00217">
    <property type="entry name" value="SUGAR_TRANSPORT_2"/>
    <property type="match status" value="1"/>
</dbReference>
<dbReference type="GO" id="GO:0005886">
    <property type="term" value="C:plasma membrane"/>
    <property type="evidence" value="ECO:0007669"/>
    <property type="project" value="UniProtKB-SubCell"/>
</dbReference>
<evidence type="ECO:0000259" key="10">
    <source>
        <dbReference type="PROSITE" id="PS50850"/>
    </source>
</evidence>
<dbReference type="AlphaFoldDB" id="A0AAF0I8C7"/>
<feature type="transmembrane region" description="Helical" evidence="9">
    <location>
        <begin position="12"/>
        <end position="32"/>
    </location>
</feature>
<dbReference type="PRINTS" id="PR00171">
    <property type="entry name" value="SUGRTRNSPORT"/>
</dbReference>
<feature type="transmembrane region" description="Helical" evidence="9">
    <location>
        <begin position="418"/>
        <end position="437"/>
    </location>
</feature>
<evidence type="ECO:0000256" key="4">
    <source>
        <dbReference type="ARBA" id="ARBA00022475"/>
    </source>
</evidence>
<evidence type="ECO:0000313" key="12">
    <source>
        <dbReference type="Proteomes" id="UP001179647"/>
    </source>
</evidence>
<dbReference type="PANTHER" id="PTHR48020">
    <property type="entry name" value="PROTON MYO-INOSITOL COTRANSPORTER"/>
    <property type="match status" value="1"/>
</dbReference>
<feature type="transmembrane region" description="Helical" evidence="9">
    <location>
        <begin position="323"/>
        <end position="343"/>
    </location>
</feature>
<feature type="transmembrane region" description="Helical" evidence="9">
    <location>
        <begin position="173"/>
        <end position="193"/>
    </location>
</feature>